<keyword evidence="5" id="KW-0046">Antibiotic resistance</keyword>
<dbReference type="GO" id="GO:0043190">
    <property type="term" value="C:ATP-binding cassette (ABC) transporter complex"/>
    <property type="evidence" value="ECO:0007669"/>
    <property type="project" value="InterPro"/>
</dbReference>
<feature type="transmembrane region" description="Helical" evidence="6">
    <location>
        <begin position="109"/>
        <end position="137"/>
    </location>
</feature>
<dbReference type="PRINTS" id="PR00164">
    <property type="entry name" value="ABC2TRNSPORT"/>
</dbReference>
<feature type="transmembrane region" description="Helical" evidence="6">
    <location>
        <begin position="26"/>
        <end position="45"/>
    </location>
</feature>
<keyword evidence="4 6" id="KW-0472">Membrane</keyword>
<accession>A0A4R4P2S6</accession>
<sequence>MSVALENGRRQYDYWLTVYKRTWKGTLISSFLLPMLYLAAMGIGLGSFVDSKGTDALGGVSYLQFIAPGLLASTALQIAVGESTYPVLSGLKWQKFYHSMIATPLRPADVVYGQLTFIAFRVATTCVVFLGIIALFGGLHSPLGLLALPVVVLVGMAAAAPVVAFASGLENDSGLAMVFRFGVVPAFLFSGAFFPVSQLPNWIEWLAYLSPLWHGVQLSRDLSLGTLHPWLVLLNLAYLLAWFGIGTKLAIRGFTRKLIG</sequence>
<dbReference type="GO" id="GO:0140359">
    <property type="term" value="F:ABC-type transporter activity"/>
    <property type="evidence" value="ECO:0007669"/>
    <property type="project" value="InterPro"/>
</dbReference>
<feature type="domain" description="ABC transmembrane type-2" evidence="7">
    <location>
        <begin position="25"/>
        <end position="257"/>
    </location>
</feature>
<keyword evidence="9" id="KW-1185">Reference proteome</keyword>
<evidence type="ECO:0000313" key="8">
    <source>
        <dbReference type="EMBL" id="TDC16189.1"/>
    </source>
</evidence>
<keyword evidence="6" id="KW-1003">Cell membrane</keyword>
<feature type="transmembrane region" description="Helical" evidence="6">
    <location>
        <begin position="230"/>
        <end position="251"/>
    </location>
</feature>
<organism evidence="8 9">
    <name type="scientific">Kribbella albertanoniae</name>
    <dbReference type="NCBI Taxonomy" id="1266829"/>
    <lineage>
        <taxon>Bacteria</taxon>
        <taxon>Bacillati</taxon>
        <taxon>Actinomycetota</taxon>
        <taxon>Actinomycetes</taxon>
        <taxon>Propionibacteriales</taxon>
        <taxon>Kribbellaceae</taxon>
        <taxon>Kribbella</taxon>
    </lineage>
</organism>
<reference evidence="8 9" key="1">
    <citation type="submission" date="2019-03" db="EMBL/GenBank/DDBJ databases">
        <title>Draft genome sequences of novel Actinobacteria.</title>
        <authorList>
            <person name="Sahin N."/>
            <person name="Ay H."/>
            <person name="Saygin H."/>
        </authorList>
    </citation>
    <scope>NUCLEOTIDE SEQUENCE [LARGE SCALE GENOMIC DNA]</scope>
    <source>
        <strain evidence="8 9">JCM 30547</strain>
    </source>
</reference>
<comment type="caution">
    <text evidence="8">The sequence shown here is derived from an EMBL/GenBank/DDBJ whole genome shotgun (WGS) entry which is preliminary data.</text>
</comment>
<keyword evidence="3 6" id="KW-1133">Transmembrane helix</keyword>
<dbReference type="Proteomes" id="UP000295075">
    <property type="component" value="Unassembled WGS sequence"/>
</dbReference>
<name>A0A4R4P2S6_9ACTN</name>
<keyword evidence="2 6" id="KW-0812">Transmembrane</keyword>
<dbReference type="PANTHER" id="PTHR43229:SF2">
    <property type="entry name" value="NODULATION PROTEIN J"/>
    <property type="match status" value="1"/>
</dbReference>
<dbReference type="RefSeq" id="WP_132414869.1">
    <property type="nucleotide sequence ID" value="NZ_SMKA01000319.1"/>
</dbReference>
<comment type="subcellular location">
    <subcellularLocation>
        <location evidence="6">Cell membrane</location>
        <topology evidence="6">Multi-pass membrane protein</topology>
    </subcellularLocation>
    <subcellularLocation>
        <location evidence="1">Membrane</location>
        <topology evidence="1">Multi-pass membrane protein</topology>
    </subcellularLocation>
</comment>
<dbReference type="GO" id="GO:0046677">
    <property type="term" value="P:response to antibiotic"/>
    <property type="evidence" value="ECO:0007669"/>
    <property type="project" value="UniProtKB-KW"/>
</dbReference>
<dbReference type="InterPro" id="IPR013525">
    <property type="entry name" value="ABC2_TM"/>
</dbReference>
<dbReference type="InterPro" id="IPR000412">
    <property type="entry name" value="ABC_2_transport"/>
</dbReference>
<dbReference type="InterPro" id="IPR047817">
    <property type="entry name" value="ABC2_TM_bact-type"/>
</dbReference>
<evidence type="ECO:0000256" key="3">
    <source>
        <dbReference type="ARBA" id="ARBA00022989"/>
    </source>
</evidence>
<protein>
    <recommendedName>
        <fullName evidence="6">Transport permease protein</fullName>
    </recommendedName>
</protein>
<evidence type="ECO:0000256" key="4">
    <source>
        <dbReference type="ARBA" id="ARBA00023136"/>
    </source>
</evidence>
<dbReference type="PANTHER" id="PTHR43229">
    <property type="entry name" value="NODULATION PROTEIN J"/>
    <property type="match status" value="1"/>
</dbReference>
<feature type="transmembrane region" description="Helical" evidence="6">
    <location>
        <begin position="65"/>
        <end position="88"/>
    </location>
</feature>
<feature type="transmembrane region" description="Helical" evidence="6">
    <location>
        <begin position="178"/>
        <end position="196"/>
    </location>
</feature>
<dbReference type="PIRSF" id="PIRSF006648">
    <property type="entry name" value="DrrB"/>
    <property type="match status" value="1"/>
</dbReference>
<evidence type="ECO:0000256" key="6">
    <source>
        <dbReference type="RuleBase" id="RU361157"/>
    </source>
</evidence>
<feature type="transmembrane region" description="Helical" evidence="6">
    <location>
        <begin position="143"/>
        <end position="166"/>
    </location>
</feature>
<evidence type="ECO:0000259" key="7">
    <source>
        <dbReference type="PROSITE" id="PS51012"/>
    </source>
</evidence>
<dbReference type="InterPro" id="IPR051784">
    <property type="entry name" value="Nod_factor_ABC_transporter"/>
</dbReference>
<evidence type="ECO:0000256" key="1">
    <source>
        <dbReference type="ARBA" id="ARBA00004141"/>
    </source>
</evidence>
<keyword evidence="6" id="KW-0813">Transport</keyword>
<dbReference type="AlphaFoldDB" id="A0A4R4P2S6"/>
<proteinExistence type="inferred from homology"/>
<comment type="similarity">
    <text evidence="6">Belongs to the ABC-2 integral membrane protein family.</text>
</comment>
<dbReference type="PROSITE" id="PS51012">
    <property type="entry name" value="ABC_TM2"/>
    <property type="match status" value="1"/>
</dbReference>
<evidence type="ECO:0000256" key="2">
    <source>
        <dbReference type="ARBA" id="ARBA00022692"/>
    </source>
</evidence>
<evidence type="ECO:0000256" key="5">
    <source>
        <dbReference type="ARBA" id="ARBA00023251"/>
    </source>
</evidence>
<gene>
    <name evidence="8" type="ORF">E1261_39445</name>
</gene>
<dbReference type="EMBL" id="SMKA01000319">
    <property type="protein sequence ID" value="TDC16189.1"/>
    <property type="molecule type" value="Genomic_DNA"/>
</dbReference>
<evidence type="ECO:0000313" key="9">
    <source>
        <dbReference type="Proteomes" id="UP000295075"/>
    </source>
</evidence>
<dbReference type="OrthoDB" id="9778589at2"/>
<dbReference type="Pfam" id="PF01061">
    <property type="entry name" value="ABC2_membrane"/>
    <property type="match status" value="1"/>
</dbReference>